<sequence>NCLIESIARGVAALTSQKRSKSSIASGFSFSNCRITGSGLIYLGRAWGDHSKVLQDMTGVFRPGVLTALMGVSGAGKTTLVD</sequence>
<evidence type="ECO:0000313" key="2">
    <source>
        <dbReference type="Proteomes" id="UP000824469"/>
    </source>
</evidence>
<feature type="non-terminal residue" evidence="1">
    <location>
        <position position="1"/>
    </location>
</feature>
<reference evidence="1 2" key="1">
    <citation type="journal article" date="2021" name="Nat. Plants">
        <title>The Taxus genome provides insights into paclitaxel biosynthesis.</title>
        <authorList>
            <person name="Xiong X."/>
            <person name="Gou J."/>
            <person name="Liao Q."/>
            <person name="Li Y."/>
            <person name="Zhou Q."/>
            <person name="Bi G."/>
            <person name="Li C."/>
            <person name="Du R."/>
            <person name="Wang X."/>
            <person name="Sun T."/>
            <person name="Guo L."/>
            <person name="Liang H."/>
            <person name="Lu P."/>
            <person name="Wu Y."/>
            <person name="Zhang Z."/>
            <person name="Ro D.K."/>
            <person name="Shang Y."/>
            <person name="Huang S."/>
            <person name="Yan J."/>
        </authorList>
    </citation>
    <scope>NUCLEOTIDE SEQUENCE [LARGE SCALE GENOMIC DNA]</scope>
    <source>
        <strain evidence="1">Ta-2019</strain>
    </source>
</reference>
<comment type="caution">
    <text evidence="1">The sequence shown here is derived from an EMBL/GenBank/DDBJ whole genome shotgun (WGS) entry which is preliminary data.</text>
</comment>
<gene>
    <name evidence="1" type="ORF">KI387_011959</name>
</gene>
<protein>
    <recommendedName>
        <fullName evidence="3">ABC transporter domain-containing protein</fullName>
    </recommendedName>
</protein>
<dbReference type="OMA" id="CIIESIA"/>
<feature type="non-terminal residue" evidence="1">
    <location>
        <position position="82"/>
    </location>
</feature>
<dbReference type="PANTHER" id="PTHR31321:SF81">
    <property type="entry name" value="PECTINESTERASE"/>
    <property type="match status" value="1"/>
</dbReference>
<dbReference type="GO" id="GO:0030599">
    <property type="term" value="F:pectinesterase activity"/>
    <property type="evidence" value="ECO:0007669"/>
    <property type="project" value="TreeGrafter"/>
</dbReference>
<dbReference type="PANTHER" id="PTHR31321">
    <property type="entry name" value="ACYL-COA THIOESTER HYDROLASE YBHC-RELATED"/>
    <property type="match status" value="1"/>
</dbReference>
<accession>A0AA38CIV8</accession>
<name>A0AA38CIV8_TAXCH</name>
<evidence type="ECO:0008006" key="3">
    <source>
        <dbReference type="Google" id="ProtNLM"/>
    </source>
</evidence>
<evidence type="ECO:0000313" key="1">
    <source>
        <dbReference type="EMBL" id="KAH9300376.1"/>
    </source>
</evidence>
<keyword evidence="2" id="KW-1185">Reference proteome</keyword>
<dbReference type="SUPFAM" id="SSF51126">
    <property type="entry name" value="Pectin lyase-like"/>
    <property type="match status" value="1"/>
</dbReference>
<dbReference type="GO" id="GO:0045490">
    <property type="term" value="P:pectin catabolic process"/>
    <property type="evidence" value="ECO:0007669"/>
    <property type="project" value="TreeGrafter"/>
</dbReference>
<dbReference type="SUPFAM" id="SSF52540">
    <property type="entry name" value="P-loop containing nucleoside triphosphate hydrolases"/>
    <property type="match status" value="1"/>
</dbReference>
<dbReference type="AlphaFoldDB" id="A0AA38CIV8"/>
<dbReference type="EMBL" id="JAHRHJ020000009">
    <property type="protein sequence ID" value="KAH9300376.1"/>
    <property type="molecule type" value="Genomic_DNA"/>
</dbReference>
<dbReference type="Gene3D" id="2.160.20.10">
    <property type="entry name" value="Single-stranded right-handed beta-helix, Pectin lyase-like"/>
    <property type="match status" value="1"/>
</dbReference>
<dbReference type="InterPro" id="IPR027417">
    <property type="entry name" value="P-loop_NTPase"/>
</dbReference>
<dbReference type="InterPro" id="IPR012334">
    <property type="entry name" value="Pectin_lyas_fold"/>
</dbReference>
<organism evidence="1 2">
    <name type="scientific">Taxus chinensis</name>
    <name type="common">Chinese yew</name>
    <name type="synonym">Taxus wallichiana var. chinensis</name>
    <dbReference type="NCBI Taxonomy" id="29808"/>
    <lineage>
        <taxon>Eukaryota</taxon>
        <taxon>Viridiplantae</taxon>
        <taxon>Streptophyta</taxon>
        <taxon>Embryophyta</taxon>
        <taxon>Tracheophyta</taxon>
        <taxon>Spermatophyta</taxon>
        <taxon>Pinopsida</taxon>
        <taxon>Pinidae</taxon>
        <taxon>Conifers II</taxon>
        <taxon>Cupressales</taxon>
        <taxon>Taxaceae</taxon>
        <taxon>Taxus</taxon>
    </lineage>
</organism>
<proteinExistence type="predicted"/>
<dbReference type="Proteomes" id="UP000824469">
    <property type="component" value="Unassembled WGS sequence"/>
</dbReference>
<dbReference type="InterPro" id="IPR011050">
    <property type="entry name" value="Pectin_lyase_fold/virulence"/>
</dbReference>